<dbReference type="AlphaFoldDB" id="A0A2S8STY8"/>
<comment type="caution">
    <text evidence="11">The sequence shown here is derived from an EMBL/GenBank/DDBJ whole genome shotgun (WGS) entry which is preliminary data.</text>
</comment>
<organism evidence="11 12">
    <name type="scientific">Abditibacterium utsteinense</name>
    <dbReference type="NCBI Taxonomy" id="1960156"/>
    <lineage>
        <taxon>Bacteria</taxon>
        <taxon>Pseudomonadati</taxon>
        <taxon>Abditibacteriota</taxon>
        <taxon>Abditibacteriia</taxon>
        <taxon>Abditibacteriales</taxon>
        <taxon>Abditibacteriaceae</taxon>
        <taxon>Abditibacterium</taxon>
    </lineage>
</organism>
<keyword evidence="2 7" id="KW-0812">Transmembrane</keyword>
<dbReference type="Pfam" id="PF11412">
    <property type="entry name" value="DsbD_N"/>
    <property type="match status" value="1"/>
</dbReference>
<feature type="transmembrane region" description="Helical" evidence="7">
    <location>
        <begin position="337"/>
        <end position="365"/>
    </location>
</feature>
<comment type="subcellular location">
    <subcellularLocation>
        <location evidence="1">Membrane</location>
        <topology evidence="1">Multi-pass membrane protein</topology>
    </subcellularLocation>
</comment>
<reference evidence="11 12" key="1">
    <citation type="journal article" date="2018" name="Syst. Appl. Microbiol.">
        <title>Abditibacterium utsteinense sp. nov., the first cultivated member of candidate phylum FBP, isolated from ice-free Antarctic soil samples.</title>
        <authorList>
            <person name="Tahon G."/>
            <person name="Tytgat B."/>
            <person name="Lebbe L."/>
            <person name="Carlier A."/>
            <person name="Willems A."/>
        </authorList>
    </citation>
    <scope>NUCLEOTIDE SEQUENCE [LARGE SCALE GENOMIC DNA]</scope>
    <source>
        <strain evidence="11 12">LMG 29911</strain>
    </source>
</reference>
<feature type="chain" id="PRO_5015586223" evidence="8">
    <location>
        <begin position="26"/>
        <end position="648"/>
    </location>
</feature>
<dbReference type="InterPro" id="IPR028250">
    <property type="entry name" value="DsbDN"/>
</dbReference>
<dbReference type="RefSeq" id="WP_105483385.1">
    <property type="nucleotide sequence ID" value="NZ_NIGF01000006.1"/>
</dbReference>
<name>A0A2S8STY8_9BACT</name>
<feature type="transmembrane region" description="Helical" evidence="7">
    <location>
        <begin position="259"/>
        <end position="282"/>
    </location>
</feature>
<keyword evidence="4 7" id="KW-1133">Transmembrane helix</keyword>
<dbReference type="PANTHER" id="PTHR32234:SF0">
    <property type="entry name" value="THIOL:DISULFIDE INTERCHANGE PROTEIN DSBD"/>
    <property type="match status" value="1"/>
</dbReference>
<feature type="transmembrane region" description="Helical" evidence="7">
    <location>
        <begin position="371"/>
        <end position="395"/>
    </location>
</feature>
<dbReference type="Gene3D" id="2.60.40.1250">
    <property type="entry name" value="Thiol:disulfide interchange protein DsbD, N-terminal domain"/>
    <property type="match status" value="1"/>
</dbReference>
<evidence type="ECO:0000256" key="2">
    <source>
        <dbReference type="ARBA" id="ARBA00022692"/>
    </source>
</evidence>
<feature type="transmembrane region" description="Helical" evidence="7">
    <location>
        <begin position="214"/>
        <end position="238"/>
    </location>
</feature>
<dbReference type="GO" id="GO:0016020">
    <property type="term" value="C:membrane"/>
    <property type="evidence" value="ECO:0007669"/>
    <property type="project" value="UniProtKB-SubCell"/>
</dbReference>
<dbReference type="EMBL" id="NIGF01000006">
    <property type="protein sequence ID" value="PQV64246.1"/>
    <property type="molecule type" value="Genomic_DNA"/>
</dbReference>
<feature type="transmembrane region" description="Helical" evidence="7">
    <location>
        <begin position="476"/>
        <end position="496"/>
    </location>
</feature>
<evidence type="ECO:0000256" key="4">
    <source>
        <dbReference type="ARBA" id="ARBA00022989"/>
    </source>
</evidence>
<proteinExistence type="predicted"/>
<keyword evidence="8" id="KW-0732">Signal</keyword>
<feature type="domain" description="Cytochrome C biogenesis protein transmembrane" evidence="9">
    <location>
        <begin position="217"/>
        <end position="430"/>
    </location>
</feature>
<dbReference type="SUPFAM" id="SSF52833">
    <property type="entry name" value="Thioredoxin-like"/>
    <property type="match status" value="1"/>
</dbReference>
<evidence type="ECO:0000259" key="9">
    <source>
        <dbReference type="Pfam" id="PF02683"/>
    </source>
</evidence>
<keyword evidence="3" id="KW-0201">Cytochrome c-type biogenesis</keyword>
<protein>
    <submittedName>
        <fullName evidence="11">Thiol:disulfide interchange protein DsbD</fullName>
    </submittedName>
</protein>
<gene>
    <name evidence="11" type="ORF">B1R32_10692</name>
</gene>
<feature type="transmembrane region" description="Helical" evidence="7">
    <location>
        <begin position="294"/>
        <end position="316"/>
    </location>
</feature>
<dbReference type="GO" id="GO:0017004">
    <property type="term" value="P:cytochrome complex assembly"/>
    <property type="evidence" value="ECO:0007669"/>
    <property type="project" value="UniProtKB-KW"/>
</dbReference>
<dbReference type="InParanoid" id="A0A2S8STY8"/>
<dbReference type="SUPFAM" id="SSF74863">
    <property type="entry name" value="Thiol:disulfide interchange protein DsbD, N-terminal domain (DsbD-alpha)"/>
    <property type="match status" value="1"/>
</dbReference>
<evidence type="ECO:0000313" key="12">
    <source>
        <dbReference type="Proteomes" id="UP000237684"/>
    </source>
</evidence>
<feature type="transmembrane region" description="Helical" evidence="7">
    <location>
        <begin position="407"/>
        <end position="425"/>
    </location>
</feature>
<evidence type="ECO:0000256" key="1">
    <source>
        <dbReference type="ARBA" id="ARBA00004141"/>
    </source>
</evidence>
<dbReference type="PANTHER" id="PTHR32234">
    <property type="entry name" value="THIOL:DISULFIDE INTERCHANGE PROTEIN DSBD"/>
    <property type="match status" value="1"/>
</dbReference>
<keyword evidence="12" id="KW-1185">Reference proteome</keyword>
<dbReference type="InterPro" id="IPR003834">
    <property type="entry name" value="Cyt_c_assmbl_TM_dom"/>
</dbReference>
<dbReference type="InterPro" id="IPR036929">
    <property type="entry name" value="DsbDN_sf"/>
</dbReference>
<dbReference type="Pfam" id="PF02683">
    <property type="entry name" value="DsbD_TM"/>
    <property type="match status" value="1"/>
</dbReference>
<evidence type="ECO:0000313" key="11">
    <source>
        <dbReference type="EMBL" id="PQV64246.1"/>
    </source>
</evidence>
<dbReference type="GO" id="GO:0045454">
    <property type="term" value="P:cell redox homeostasis"/>
    <property type="evidence" value="ECO:0007669"/>
    <property type="project" value="TreeGrafter"/>
</dbReference>
<dbReference type="Gene3D" id="3.40.30.10">
    <property type="entry name" value="Glutaredoxin"/>
    <property type="match status" value="1"/>
</dbReference>
<feature type="region of interest" description="Disordered" evidence="6">
    <location>
        <begin position="166"/>
        <end position="204"/>
    </location>
</feature>
<keyword evidence="5 7" id="KW-0472">Membrane</keyword>
<dbReference type="InterPro" id="IPR036249">
    <property type="entry name" value="Thioredoxin-like_sf"/>
</dbReference>
<dbReference type="Proteomes" id="UP000237684">
    <property type="component" value="Unassembled WGS sequence"/>
</dbReference>
<dbReference type="OrthoDB" id="9811036at2"/>
<dbReference type="Pfam" id="PF13899">
    <property type="entry name" value="Thioredoxin_7"/>
    <property type="match status" value="1"/>
</dbReference>
<feature type="domain" description="Thiol:disulfide interchange protein DsbD N-terminal" evidence="10">
    <location>
        <begin position="42"/>
        <end position="152"/>
    </location>
</feature>
<evidence type="ECO:0000256" key="7">
    <source>
        <dbReference type="SAM" id="Phobius"/>
    </source>
</evidence>
<evidence type="ECO:0000256" key="5">
    <source>
        <dbReference type="ARBA" id="ARBA00023136"/>
    </source>
</evidence>
<evidence type="ECO:0000256" key="8">
    <source>
        <dbReference type="SAM" id="SignalP"/>
    </source>
</evidence>
<evidence type="ECO:0000256" key="6">
    <source>
        <dbReference type="SAM" id="MobiDB-lite"/>
    </source>
</evidence>
<feature type="transmembrane region" description="Helical" evidence="7">
    <location>
        <begin position="445"/>
        <end position="464"/>
    </location>
</feature>
<sequence length="648" mass="69073">MSKPRLLLFLVAFFVSLSLPQWASAQNPVKWSASLEPSQLRSGEGGRIVVNAKIAAPWYIYAPSTPPGGPNPTKIEMLPSSSLSSSGKVAQPTPAKHFDEGFQMNTETFAKSVAFGLPVRVKSGGGPKKATVRVRFQACNARLCLPPKTVEIPLTFSVQSGAARAGKLSPDASVPPQSTKNEVAAPPKIGGTTQTTTKEAAPANSNANASSQGLLAYAGVAFGAGLLALLTPCVFPMIPITVSFFTKRSESQGARISGPVAFCAGIIGTFTVVGVAASVVFGAAGISRFATNPYVNLALAGLFVLLALNLFGVFELTVPSGILNRVSPNAAGGNGGLLTPLLMGFAFTLTSFTCTVPFVGTALFAAATGGWIYPAIGMLAFSTAFSLPFFLLALFPGWLAKMPRAGSWLVSTKAFMGFLELAAALKFLSTVDLVWQLGWLTRPVFLALWFAIALLSALYLLQMVRLPRDEKVKLGPFRLGLGAAMIGVSACLLGAMNGSRLGDFDAYLPPDDYGKNAPLQVTNWLKNDLVAAQKRAKESGKPLLINFTGYACTNCRLMEKNVLPHQNVIKELENYIAVELYTDGTDAKSREFNRFQQEKFNTVAIPLYAVVEPNLKERGRLEGLERDPAKFAAFLERNRGARRVASAK</sequence>
<dbReference type="GO" id="GO:0015035">
    <property type="term" value="F:protein-disulfide reductase activity"/>
    <property type="evidence" value="ECO:0007669"/>
    <property type="project" value="TreeGrafter"/>
</dbReference>
<evidence type="ECO:0000259" key="10">
    <source>
        <dbReference type="Pfam" id="PF11412"/>
    </source>
</evidence>
<accession>A0A2S8STY8</accession>
<feature type="signal peptide" evidence="8">
    <location>
        <begin position="1"/>
        <end position="25"/>
    </location>
</feature>
<evidence type="ECO:0000256" key="3">
    <source>
        <dbReference type="ARBA" id="ARBA00022748"/>
    </source>
</evidence>